<dbReference type="InterPro" id="IPR001810">
    <property type="entry name" value="F-box_dom"/>
</dbReference>
<dbReference type="SUPFAM" id="SSF52047">
    <property type="entry name" value="RNI-like"/>
    <property type="match status" value="1"/>
</dbReference>
<dbReference type="Pfam" id="PF24758">
    <property type="entry name" value="LRR_At5g56370"/>
    <property type="match status" value="1"/>
</dbReference>
<gene>
    <name evidence="2" type="ORF">LWI29_000062</name>
</gene>
<dbReference type="CDD" id="cd22160">
    <property type="entry name" value="F-box_AtFBL13-like"/>
    <property type="match status" value="1"/>
</dbReference>
<evidence type="ECO:0000259" key="1">
    <source>
        <dbReference type="PROSITE" id="PS50181"/>
    </source>
</evidence>
<organism evidence="2 3">
    <name type="scientific">Acer saccharum</name>
    <name type="common">Sugar maple</name>
    <dbReference type="NCBI Taxonomy" id="4024"/>
    <lineage>
        <taxon>Eukaryota</taxon>
        <taxon>Viridiplantae</taxon>
        <taxon>Streptophyta</taxon>
        <taxon>Embryophyta</taxon>
        <taxon>Tracheophyta</taxon>
        <taxon>Spermatophyta</taxon>
        <taxon>Magnoliopsida</taxon>
        <taxon>eudicotyledons</taxon>
        <taxon>Gunneridae</taxon>
        <taxon>Pentapetalae</taxon>
        <taxon>rosids</taxon>
        <taxon>malvids</taxon>
        <taxon>Sapindales</taxon>
        <taxon>Sapindaceae</taxon>
        <taxon>Hippocastanoideae</taxon>
        <taxon>Acereae</taxon>
        <taxon>Acer</taxon>
    </lineage>
</organism>
<sequence length="486" mass="56401">MDCERLGKWYNKGEDILSRLPDDVLSHIFSRLEAKDAVKTSVLSSRFKDVWTLINNLRFDFTRVGYEGNRGTSFVNFVESVIRHCQSNIIQNFHGTSYDLLESEVACLTELICFVVERNVCSLKLKLDVLVLRPTIRLPQSILTCKSLVRLSLGFCDFVLDIPDCMVCFPCLKFLSIFVNCPNSNLMQKLFRSCPILEELKIKGYRIENEDVLTFDINVPTLKKLKIYFRAHREDEYDDISEHKFVVRARNLEYLNVCNHFLACFVLGETPFLNKVILYNKDIIRFSVEPPNNEETKRTAEFFRAISSTRFLSLDNILISELYRDRYGTLPSFPNLIYLCFGVDIPSGFAPVVQFLINSPNLEVLVLGKEYVYDKDEVVLPELESVPSCMLLRLKEIYLFSVVRNGQGLEVIKWLLENSKVLERFSFHTILESIKDEQEMENEILNLPRASPICKIELGLYYNCKKTLQSEFHICRESFCNAAFRL</sequence>
<dbReference type="InterPro" id="IPR032675">
    <property type="entry name" value="LRR_dom_sf"/>
</dbReference>
<dbReference type="PANTHER" id="PTHR31900">
    <property type="entry name" value="F-BOX/RNI SUPERFAMILY PROTEIN-RELATED"/>
    <property type="match status" value="1"/>
</dbReference>
<reference evidence="2" key="1">
    <citation type="journal article" date="2022" name="Plant J.">
        <title>Strategies of tolerance reflected in two North American maple genomes.</title>
        <authorList>
            <person name="McEvoy S.L."/>
            <person name="Sezen U.U."/>
            <person name="Trouern-Trend A."/>
            <person name="McMahon S.M."/>
            <person name="Schaberg P.G."/>
            <person name="Yang J."/>
            <person name="Wegrzyn J.L."/>
            <person name="Swenson N.G."/>
        </authorList>
    </citation>
    <scope>NUCLEOTIDE SEQUENCE</scope>
    <source>
        <strain evidence="2">NS2018</strain>
    </source>
</reference>
<dbReference type="SMART" id="SM00256">
    <property type="entry name" value="FBOX"/>
    <property type="match status" value="1"/>
</dbReference>
<dbReference type="PANTHER" id="PTHR31900:SF34">
    <property type="entry name" value="EMB|CAB62440.1-RELATED"/>
    <property type="match status" value="1"/>
</dbReference>
<reference evidence="2" key="2">
    <citation type="submission" date="2023-06" db="EMBL/GenBank/DDBJ databases">
        <authorList>
            <person name="Swenson N.G."/>
            <person name="Wegrzyn J.L."/>
            <person name="Mcevoy S.L."/>
        </authorList>
    </citation>
    <scope>NUCLEOTIDE SEQUENCE</scope>
    <source>
        <strain evidence="2">NS2018</strain>
        <tissue evidence="2">Leaf</tissue>
    </source>
</reference>
<dbReference type="SUPFAM" id="SSF81383">
    <property type="entry name" value="F-box domain"/>
    <property type="match status" value="1"/>
</dbReference>
<name>A0AA39T3J7_ACESA</name>
<dbReference type="EMBL" id="JAUESC010000002">
    <property type="protein sequence ID" value="KAK0602974.1"/>
    <property type="molecule type" value="Genomic_DNA"/>
</dbReference>
<dbReference type="Gene3D" id="1.20.1280.50">
    <property type="match status" value="1"/>
</dbReference>
<keyword evidence="3" id="KW-1185">Reference proteome</keyword>
<dbReference type="AlphaFoldDB" id="A0AA39T3J7"/>
<evidence type="ECO:0000313" key="3">
    <source>
        <dbReference type="Proteomes" id="UP001168877"/>
    </source>
</evidence>
<dbReference type="Proteomes" id="UP001168877">
    <property type="component" value="Unassembled WGS sequence"/>
</dbReference>
<comment type="caution">
    <text evidence="2">The sequence shown here is derived from an EMBL/GenBank/DDBJ whole genome shotgun (WGS) entry which is preliminary data.</text>
</comment>
<proteinExistence type="predicted"/>
<dbReference type="InterPro" id="IPR055411">
    <property type="entry name" value="LRR_FXL15/At3g58940/PEG3-like"/>
</dbReference>
<dbReference type="Pfam" id="PF00646">
    <property type="entry name" value="F-box"/>
    <property type="match status" value="1"/>
</dbReference>
<dbReference type="InterPro" id="IPR050232">
    <property type="entry name" value="FBL13/AtMIF1-like"/>
</dbReference>
<evidence type="ECO:0000313" key="2">
    <source>
        <dbReference type="EMBL" id="KAK0602974.1"/>
    </source>
</evidence>
<protein>
    <recommendedName>
        <fullName evidence="1">F-box domain-containing protein</fullName>
    </recommendedName>
</protein>
<dbReference type="SMART" id="SM00579">
    <property type="entry name" value="FBD"/>
    <property type="match status" value="1"/>
</dbReference>
<dbReference type="PROSITE" id="PS50181">
    <property type="entry name" value="FBOX"/>
    <property type="match status" value="1"/>
</dbReference>
<feature type="domain" description="F-box" evidence="1">
    <location>
        <begin position="14"/>
        <end position="64"/>
    </location>
</feature>
<dbReference type="InterPro" id="IPR036047">
    <property type="entry name" value="F-box-like_dom_sf"/>
</dbReference>
<dbReference type="Gene3D" id="3.80.10.10">
    <property type="entry name" value="Ribonuclease Inhibitor"/>
    <property type="match status" value="1"/>
</dbReference>
<dbReference type="InterPro" id="IPR053781">
    <property type="entry name" value="F-box_AtFBL13-like"/>
</dbReference>
<dbReference type="InterPro" id="IPR006566">
    <property type="entry name" value="FBD"/>
</dbReference>
<accession>A0AA39T3J7</accession>